<sequence length="53" mass="5751">MPALCHNNGRNDPSARQPSVLGKACCLSLGYQYAGLQSEQPNRGLRIPEVTHT</sequence>
<dbReference type="HOGENOM" id="CLU_3068270_0_0_1"/>
<dbReference type="EMBL" id="KB445560">
    <property type="protein sequence ID" value="EMC93130.1"/>
    <property type="molecule type" value="Genomic_DNA"/>
</dbReference>
<dbReference type="Proteomes" id="UP000011761">
    <property type="component" value="Unassembled WGS sequence"/>
</dbReference>
<accession>M2N363</accession>
<dbReference type="RefSeq" id="XP_007679168.1">
    <property type="nucleotide sequence ID" value="XM_007680978.1"/>
</dbReference>
<dbReference type="AlphaFoldDB" id="M2N363"/>
<gene>
    <name evidence="1" type="ORF">BAUCODRAFT_36796</name>
</gene>
<organism evidence="1 2">
    <name type="scientific">Baudoinia panamericana (strain UAMH 10762)</name>
    <name type="common">Angels' share fungus</name>
    <name type="synonym">Baudoinia compniacensis (strain UAMH 10762)</name>
    <dbReference type="NCBI Taxonomy" id="717646"/>
    <lineage>
        <taxon>Eukaryota</taxon>
        <taxon>Fungi</taxon>
        <taxon>Dikarya</taxon>
        <taxon>Ascomycota</taxon>
        <taxon>Pezizomycotina</taxon>
        <taxon>Dothideomycetes</taxon>
        <taxon>Dothideomycetidae</taxon>
        <taxon>Mycosphaerellales</taxon>
        <taxon>Teratosphaeriaceae</taxon>
        <taxon>Baudoinia</taxon>
    </lineage>
</organism>
<name>M2N363_BAUPA</name>
<evidence type="ECO:0000313" key="1">
    <source>
        <dbReference type="EMBL" id="EMC93130.1"/>
    </source>
</evidence>
<evidence type="ECO:0000313" key="2">
    <source>
        <dbReference type="Proteomes" id="UP000011761"/>
    </source>
</evidence>
<dbReference type="GeneID" id="19113071"/>
<dbReference type="KEGG" id="bcom:BAUCODRAFT_36796"/>
<protein>
    <submittedName>
        <fullName evidence="1">Uncharacterized protein</fullName>
    </submittedName>
</protein>
<proteinExistence type="predicted"/>
<keyword evidence="2" id="KW-1185">Reference proteome</keyword>
<reference evidence="1 2" key="1">
    <citation type="journal article" date="2012" name="PLoS Pathog.">
        <title>Diverse lifestyles and strategies of plant pathogenesis encoded in the genomes of eighteen Dothideomycetes fungi.</title>
        <authorList>
            <person name="Ohm R.A."/>
            <person name="Feau N."/>
            <person name="Henrissat B."/>
            <person name="Schoch C.L."/>
            <person name="Horwitz B.A."/>
            <person name="Barry K.W."/>
            <person name="Condon B.J."/>
            <person name="Copeland A.C."/>
            <person name="Dhillon B."/>
            <person name="Glaser F."/>
            <person name="Hesse C.N."/>
            <person name="Kosti I."/>
            <person name="LaButti K."/>
            <person name="Lindquist E.A."/>
            <person name="Lucas S."/>
            <person name="Salamov A.A."/>
            <person name="Bradshaw R.E."/>
            <person name="Ciuffetti L."/>
            <person name="Hamelin R.C."/>
            <person name="Kema G.H.J."/>
            <person name="Lawrence C."/>
            <person name="Scott J.A."/>
            <person name="Spatafora J.W."/>
            <person name="Turgeon B.G."/>
            <person name="de Wit P.J.G.M."/>
            <person name="Zhong S."/>
            <person name="Goodwin S.B."/>
            <person name="Grigoriev I.V."/>
        </authorList>
    </citation>
    <scope>NUCLEOTIDE SEQUENCE [LARGE SCALE GENOMIC DNA]</scope>
    <source>
        <strain evidence="1 2">UAMH 10762</strain>
    </source>
</reference>